<feature type="chain" id="PRO_5034457362" description="SGNH/GDSL hydrolase family protein" evidence="1">
    <location>
        <begin position="22"/>
        <end position="439"/>
    </location>
</feature>
<dbReference type="InterPro" id="IPR008265">
    <property type="entry name" value="Lipase_GDSL_AS"/>
</dbReference>
<dbReference type="PROSITE" id="PS01098">
    <property type="entry name" value="LIPASE_GDSL_SER"/>
    <property type="match status" value="1"/>
</dbReference>
<dbReference type="Pfam" id="PF00657">
    <property type="entry name" value="Lipase_GDSL"/>
    <property type="match status" value="1"/>
</dbReference>
<dbReference type="InterPro" id="IPR038885">
    <property type="entry name" value="PLB1"/>
</dbReference>
<gene>
    <name evidence="2" type="ORF">NliqN6_3991</name>
</gene>
<keyword evidence="1" id="KW-0732">Signal</keyword>
<accession>A0A8H3TWP4</accession>
<proteinExistence type="predicted"/>
<dbReference type="PANTHER" id="PTHR21325:SF31">
    <property type="entry name" value="GH22081P-RELATED"/>
    <property type="match status" value="1"/>
</dbReference>
<dbReference type="EMBL" id="BLZA01000023">
    <property type="protein sequence ID" value="GHJ87589.1"/>
    <property type="molecule type" value="Genomic_DNA"/>
</dbReference>
<comment type="caution">
    <text evidence="2">The sequence shown here is derived from an EMBL/GenBank/DDBJ whole genome shotgun (WGS) entry which is preliminary data.</text>
</comment>
<dbReference type="OrthoDB" id="10265800at2759"/>
<dbReference type="GO" id="GO:0004620">
    <property type="term" value="F:phospholipase activity"/>
    <property type="evidence" value="ECO:0007669"/>
    <property type="project" value="InterPro"/>
</dbReference>
<sequence>MRNWTWIATLILSSTVLATSASPTPIGSLHGSNARYVNDIKHCPALTRKAEATNIHDVRPDDFSVVMALGDSITAGLFATPSELSKENLVVDAIEKPVRRFRGQPQRYLGTGASSFIPGFEEYRGISYAMGDDEGAETIPNMIRYYRNESVKGTSHEHHPPPIIPSPPQIPIGDHVAANDGLNAALSGSKAKDLTSQVKNYLLPSLESLDIQDHEWKLLTLSIGANDVCDYCLSGASSSHLGPGSPEAFVAHIEEAVELVRQSIPRTIVNVVGLFTVSEIYNLTTKEPQCTPLSLPPIFPRLPLECSCAWAPGAIGDATRKKMDTLGEEYAEGLQEMVKRIRKRAIAEQGDKVDFGIVWQPGSFLPLGSFPTTTLSPTDCFHPSAQAHGRIATGLWNRLVLNGSEKRKPMAWDNEAFLERLGKQGRIRCMEETDRVHFD</sequence>
<evidence type="ECO:0000313" key="3">
    <source>
        <dbReference type="Proteomes" id="UP000620104"/>
    </source>
</evidence>
<dbReference type="SUPFAM" id="SSF52266">
    <property type="entry name" value="SGNH hydrolase"/>
    <property type="match status" value="1"/>
</dbReference>
<organism evidence="2 3">
    <name type="scientific">Naganishia liquefaciens</name>
    <dbReference type="NCBI Taxonomy" id="104408"/>
    <lineage>
        <taxon>Eukaryota</taxon>
        <taxon>Fungi</taxon>
        <taxon>Dikarya</taxon>
        <taxon>Basidiomycota</taxon>
        <taxon>Agaricomycotina</taxon>
        <taxon>Tremellomycetes</taxon>
        <taxon>Filobasidiales</taxon>
        <taxon>Filobasidiaceae</taxon>
        <taxon>Naganishia</taxon>
    </lineage>
</organism>
<dbReference type="Proteomes" id="UP000620104">
    <property type="component" value="Unassembled WGS sequence"/>
</dbReference>
<dbReference type="PANTHER" id="PTHR21325">
    <property type="entry name" value="PHOSPHOLIPASE B, PLB1"/>
    <property type="match status" value="1"/>
</dbReference>
<dbReference type="AlphaFoldDB" id="A0A8H3TWP4"/>
<evidence type="ECO:0000256" key="1">
    <source>
        <dbReference type="SAM" id="SignalP"/>
    </source>
</evidence>
<evidence type="ECO:0000313" key="2">
    <source>
        <dbReference type="EMBL" id="GHJ87589.1"/>
    </source>
</evidence>
<name>A0A8H3TWP4_9TREE</name>
<feature type="signal peptide" evidence="1">
    <location>
        <begin position="1"/>
        <end position="21"/>
    </location>
</feature>
<reference evidence="2" key="1">
    <citation type="submission" date="2020-07" db="EMBL/GenBank/DDBJ databases">
        <title>Draft Genome Sequence of a Deep-Sea Yeast, Naganishia (Cryptococcus) liquefaciens strain N6.</title>
        <authorList>
            <person name="Han Y.W."/>
            <person name="Kajitani R."/>
            <person name="Morimoto H."/>
            <person name="Parhat M."/>
            <person name="Tsubouchi H."/>
            <person name="Bakenova O."/>
            <person name="Ogata M."/>
            <person name="Argunhan B."/>
            <person name="Aoki R."/>
            <person name="Kajiwara S."/>
            <person name="Itoh T."/>
            <person name="Iwasaki H."/>
        </authorList>
    </citation>
    <scope>NUCLEOTIDE SEQUENCE</scope>
    <source>
        <strain evidence="2">N6</strain>
    </source>
</reference>
<dbReference type="GO" id="GO:0006644">
    <property type="term" value="P:phospholipid metabolic process"/>
    <property type="evidence" value="ECO:0007669"/>
    <property type="project" value="TreeGrafter"/>
</dbReference>
<dbReference type="InterPro" id="IPR036514">
    <property type="entry name" value="SGNH_hydro_sf"/>
</dbReference>
<dbReference type="InterPro" id="IPR001087">
    <property type="entry name" value="GDSL"/>
</dbReference>
<dbReference type="Gene3D" id="3.40.50.1110">
    <property type="entry name" value="SGNH hydrolase"/>
    <property type="match status" value="1"/>
</dbReference>
<evidence type="ECO:0008006" key="4">
    <source>
        <dbReference type="Google" id="ProtNLM"/>
    </source>
</evidence>
<protein>
    <recommendedName>
        <fullName evidence="4">SGNH/GDSL hydrolase family protein</fullName>
    </recommendedName>
</protein>
<keyword evidence="3" id="KW-1185">Reference proteome</keyword>